<evidence type="ECO:0000256" key="3">
    <source>
        <dbReference type="ARBA" id="ARBA00022723"/>
    </source>
</evidence>
<feature type="binding site" evidence="6">
    <location>
        <position position="285"/>
    </location>
    <ligand>
        <name>Mn(2+)</name>
        <dbReference type="ChEBI" id="CHEBI:29035"/>
        <label>2</label>
    </ligand>
</feature>
<dbReference type="AlphaFoldDB" id="A0A9D2WS04"/>
<protein>
    <recommendedName>
        <fullName evidence="6 7">Phosphopentomutase</fullName>
        <ecNumber evidence="6 7">5.4.2.7</ecNumber>
    </recommendedName>
    <alternativeName>
        <fullName evidence="6">Phosphodeoxyribomutase</fullName>
    </alternativeName>
</protein>
<dbReference type="GO" id="GO:0008973">
    <property type="term" value="F:phosphopentomutase activity"/>
    <property type="evidence" value="ECO:0007669"/>
    <property type="project" value="UniProtKB-UniRule"/>
</dbReference>
<evidence type="ECO:0000256" key="1">
    <source>
        <dbReference type="ARBA" id="ARBA00010373"/>
    </source>
</evidence>
<dbReference type="InterPro" id="IPR024052">
    <property type="entry name" value="Phosphopentomutase_DeoB_cap_sf"/>
</dbReference>
<keyword evidence="2 6" id="KW-0963">Cytoplasm</keyword>
<evidence type="ECO:0000256" key="6">
    <source>
        <dbReference type="HAMAP-Rule" id="MF_00740"/>
    </source>
</evidence>
<feature type="binding site" evidence="6">
    <location>
        <position position="13"/>
    </location>
    <ligand>
        <name>Mn(2+)</name>
        <dbReference type="ChEBI" id="CHEBI:29035"/>
        <label>1</label>
    </ligand>
</feature>
<evidence type="ECO:0000256" key="4">
    <source>
        <dbReference type="ARBA" id="ARBA00023211"/>
    </source>
</evidence>
<dbReference type="Pfam" id="PF01676">
    <property type="entry name" value="Metalloenzyme"/>
    <property type="match status" value="1"/>
</dbReference>
<dbReference type="PIRSF" id="PIRSF001491">
    <property type="entry name" value="Ppentomutase"/>
    <property type="match status" value="1"/>
</dbReference>
<dbReference type="GO" id="GO:0030145">
    <property type="term" value="F:manganese ion binding"/>
    <property type="evidence" value="ECO:0007669"/>
    <property type="project" value="UniProtKB-UniRule"/>
</dbReference>
<evidence type="ECO:0000313" key="10">
    <source>
        <dbReference type="Proteomes" id="UP000798488"/>
    </source>
</evidence>
<dbReference type="OrthoDB" id="9769930at2"/>
<dbReference type="PANTHER" id="PTHR21110:SF0">
    <property type="entry name" value="PHOSPHOPENTOMUTASE"/>
    <property type="match status" value="1"/>
</dbReference>
<dbReference type="FunFam" id="3.30.70.1250:FF:000001">
    <property type="entry name" value="Phosphopentomutase"/>
    <property type="match status" value="1"/>
</dbReference>
<dbReference type="CDD" id="cd16009">
    <property type="entry name" value="PPM"/>
    <property type="match status" value="1"/>
</dbReference>
<proteinExistence type="inferred from homology"/>
<comment type="catalytic activity">
    <reaction evidence="6">
        <text>2-deoxy-alpha-D-ribose 1-phosphate = 2-deoxy-D-ribose 5-phosphate</text>
        <dbReference type="Rhea" id="RHEA:27658"/>
        <dbReference type="ChEBI" id="CHEBI:57259"/>
        <dbReference type="ChEBI" id="CHEBI:62877"/>
        <dbReference type="EC" id="5.4.2.7"/>
    </reaction>
</comment>
<keyword evidence="10" id="KW-1185">Reference proteome</keyword>
<gene>
    <name evidence="6 9" type="primary">deoB</name>
    <name evidence="9" type="ORF">SPSYN_00224</name>
</gene>
<sequence>MPLNRKVVIIVLDSAGIGELPDAHLYGDCGSNTLGNCSRVVGGLNLPHLEKMGLGNLTEIVGVPPVDTPNACFGKMAELSAGKDTTTGHWEIAGLVLDKPFPVFPAGFPTEIIEPFKQSIGRDILGNKVASGTAIIEELGVEHMRTGRPIVYTSADSVFQIAAHEEVVPLDELYRMCRIAREMLIGDYAVGRVIARPFVGSPGSFKRTANRHDYSVLPPRPTVLDLLHDHGLTVAAVGKINDIFAGQGISSSVHINDNMDGVDKTLSLIREDFNGLIFANLVDFDQQYGHRNDPAGYASALEEFDCRVPEIINALRPEDVLILTADHGCDPTTASTDHSREYVPLLVTGQAIRSGVDLGTRASFSDIAATLARFFELDFTVGEEFAGLITQ</sequence>
<comment type="function">
    <text evidence="6">Isomerase that catalyzes the conversion of deoxy-ribose 1-phosphate (dRib-1-P) and ribose 1-phosphate (Rib-1-P) to deoxy-ribose 5-phosphate (dRib-5-P) and ribose 5-phosphate (Rib-5-P), respectively.</text>
</comment>
<dbReference type="InterPro" id="IPR010045">
    <property type="entry name" value="DeoB"/>
</dbReference>
<comment type="similarity">
    <text evidence="1 6">Belongs to the phosphopentomutase family.</text>
</comment>
<reference evidence="9" key="1">
    <citation type="submission" date="2016-02" db="EMBL/GenBank/DDBJ databases">
        <title>Draft Genome Sequence of Sporotomaculum syntrophicum Strain FB, a Syntrophic Benzoate Degrader.</title>
        <authorList>
            <person name="Nobu M.K."/>
            <person name="Narihiro T."/>
            <person name="Qiu Y.-L."/>
            <person name="Ohashi A."/>
            <person name="Liu W.-T."/>
            <person name="Yuji S."/>
        </authorList>
    </citation>
    <scope>NUCLEOTIDE SEQUENCE</scope>
    <source>
        <strain evidence="9">FB</strain>
    </source>
</reference>
<dbReference type="NCBIfam" id="TIGR01696">
    <property type="entry name" value="deoB"/>
    <property type="match status" value="1"/>
</dbReference>
<feature type="binding site" evidence="6">
    <location>
        <position position="327"/>
    </location>
    <ligand>
        <name>Mn(2+)</name>
        <dbReference type="ChEBI" id="CHEBI:29035"/>
        <label>1</label>
    </ligand>
</feature>
<comment type="subcellular location">
    <subcellularLocation>
        <location evidence="6">Cytoplasm</location>
    </subcellularLocation>
</comment>
<dbReference type="RefSeq" id="WP_161820659.1">
    <property type="nucleotide sequence ID" value="NZ_LSRS01000001.1"/>
</dbReference>
<comment type="caution">
    <text evidence="9">The sequence shown here is derived from an EMBL/GenBank/DDBJ whole genome shotgun (WGS) entry which is preliminary data.</text>
</comment>
<feature type="binding site" evidence="6">
    <location>
        <position position="290"/>
    </location>
    <ligand>
        <name>Mn(2+)</name>
        <dbReference type="ChEBI" id="CHEBI:29035"/>
        <label>2</label>
    </ligand>
</feature>
<dbReference type="Gene3D" id="3.40.720.10">
    <property type="entry name" value="Alkaline Phosphatase, subunit A"/>
    <property type="match status" value="1"/>
</dbReference>
<comment type="pathway">
    <text evidence="6">Carbohydrate degradation; 2-deoxy-D-ribose 1-phosphate degradation; D-glyceraldehyde 3-phosphate and acetaldehyde from 2-deoxy-alpha-D-ribose 1-phosphate: step 1/2.</text>
</comment>
<dbReference type="EMBL" id="LSRS01000001">
    <property type="protein sequence ID" value="KAF1086505.1"/>
    <property type="molecule type" value="Genomic_DNA"/>
</dbReference>
<dbReference type="NCBIfam" id="NF003766">
    <property type="entry name" value="PRK05362.1"/>
    <property type="match status" value="1"/>
</dbReference>
<dbReference type="Proteomes" id="UP000798488">
    <property type="component" value="Unassembled WGS sequence"/>
</dbReference>
<evidence type="ECO:0000256" key="2">
    <source>
        <dbReference type="ARBA" id="ARBA00022490"/>
    </source>
</evidence>
<name>A0A9D2WS04_9FIRM</name>
<accession>A0A9D2WS04</accession>
<dbReference type="Gene3D" id="3.30.70.1250">
    <property type="entry name" value="Phosphopentomutase"/>
    <property type="match status" value="1"/>
</dbReference>
<evidence type="ECO:0000259" key="8">
    <source>
        <dbReference type="Pfam" id="PF01676"/>
    </source>
</evidence>
<evidence type="ECO:0000256" key="7">
    <source>
        <dbReference type="NCBIfam" id="TIGR01696"/>
    </source>
</evidence>
<dbReference type="GO" id="GO:0005829">
    <property type="term" value="C:cytosol"/>
    <property type="evidence" value="ECO:0007669"/>
    <property type="project" value="TreeGrafter"/>
</dbReference>
<dbReference type="HAMAP" id="MF_00740">
    <property type="entry name" value="Phosphopentomut"/>
    <property type="match status" value="1"/>
</dbReference>
<comment type="cofactor">
    <cofactor evidence="6">
        <name>Mn(2+)</name>
        <dbReference type="ChEBI" id="CHEBI:29035"/>
    </cofactor>
    <text evidence="6">Binds 2 manganese ions.</text>
</comment>
<dbReference type="EC" id="5.4.2.7" evidence="6 7"/>
<dbReference type="SUPFAM" id="SSF53649">
    <property type="entry name" value="Alkaline phosphatase-like"/>
    <property type="match status" value="1"/>
</dbReference>
<dbReference type="InterPro" id="IPR017850">
    <property type="entry name" value="Alkaline_phosphatase_core_sf"/>
</dbReference>
<dbReference type="GO" id="GO:0006018">
    <property type="term" value="P:2-deoxyribose 1-phosphate catabolic process"/>
    <property type="evidence" value="ECO:0007669"/>
    <property type="project" value="UniProtKB-UniRule"/>
</dbReference>
<feature type="binding site" evidence="6">
    <location>
        <position position="326"/>
    </location>
    <ligand>
        <name>Mn(2+)</name>
        <dbReference type="ChEBI" id="CHEBI:29035"/>
        <label>1</label>
    </ligand>
</feature>
<dbReference type="GO" id="GO:0000287">
    <property type="term" value="F:magnesium ion binding"/>
    <property type="evidence" value="ECO:0007669"/>
    <property type="project" value="UniProtKB-UniRule"/>
</dbReference>
<organism evidence="9 10">
    <name type="scientific">Sporotomaculum syntrophicum</name>
    <dbReference type="NCBI Taxonomy" id="182264"/>
    <lineage>
        <taxon>Bacteria</taxon>
        <taxon>Bacillati</taxon>
        <taxon>Bacillota</taxon>
        <taxon>Clostridia</taxon>
        <taxon>Eubacteriales</taxon>
        <taxon>Desulfallaceae</taxon>
        <taxon>Sporotomaculum</taxon>
    </lineage>
</organism>
<feature type="domain" description="Metalloenzyme" evidence="8">
    <location>
        <begin position="6"/>
        <end position="378"/>
    </location>
</feature>
<dbReference type="PANTHER" id="PTHR21110">
    <property type="entry name" value="PHOSPHOPENTOMUTASE"/>
    <property type="match status" value="1"/>
</dbReference>
<dbReference type="InterPro" id="IPR006124">
    <property type="entry name" value="Metalloenzyme"/>
</dbReference>
<comment type="catalytic activity">
    <reaction evidence="6">
        <text>alpha-D-ribose 1-phosphate = D-ribose 5-phosphate</text>
        <dbReference type="Rhea" id="RHEA:18793"/>
        <dbReference type="ChEBI" id="CHEBI:57720"/>
        <dbReference type="ChEBI" id="CHEBI:78346"/>
        <dbReference type="EC" id="5.4.2.7"/>
    </reaction>
</comment>
<evidence type="ECO:0000256" key="5">
    <source>
        <dbReference type="ARBA" id="ARBA00023235"/>
    </source>
</evidence>
<evidence type="ECO:0000313" key="9">
    <source>
        <dbReference type="EMBL" id="KAF1086505.1"/>
    </source>
</evidence>
<keyword evidence="3 6" id="KW-0479">Metal-binding</keyword>
<dbReference type="GO" id="GO:0043094">
    <property type="term" value="P:metabolic compound salvage"/>
    <property type="evidence" value="ECO:0007669"/>
    <property type="project" value="UniProtKB-UniRule"/>
</dbReference>
<keyword evidence="5 6" id="KW-0413">Isomerase</keyword>
<dbReference type="GO" id="GO:0009117">
    <property type="term" value="P:nucleotide metabolic process"/>
    <property type="evidence" value="ECO:0007669"/>
    <property type="project" value="UniProtKB-UniRule"/>
</dbReference>
<feature type="binding site" evidence="6">
    <location>
        <position position="338"/>
    </location>
    <ligand>
        <name>Mn(2+)</name>
        <dbReference type="ChEBI" id="CHEBI:29035"/>
        <label>2</label>
    </ligand>
</feature>
<dbReference type="SUPFAM" id="SSF143856">
    <property type="entry name" value="DeoB insert domain-like"/>
    <property type="match status" value="1"/>
</dbReference>
<keyword evidence="4 6" id="KW-0464">Manganese</keyword>